<name>A0A8H3UDW7_VENIN</name>
<evidence type="ECO:0000313" key="4">
    <source>
        <dbReference type="Proteomes" id="UP000433883"/>
    </source>
</evidence>
<dbReference type="InterPro" id="IPR002364">
    <property type="entry name" value="Quin_OxRdtase/zeta-crystal_CS"/>
</dbReference>
<protein>
    <recommendedName>
        <fullName evidence="2">Enoyl reductase (ER) domain-containing protein</fullName>
    </recommendedName>
</protein>
<dbReference type="InterPro" id="IPR013149">
    <property type="entry name" value="ADH-like_C"/>
</dbReference>
<dbReference type="InterPro" id="IPR036291">
    <property type="entry name" value="NAD(P)-bd_dom_sf"/>
</dbReference>
<dbReference type="InterPro" id="IPR050700">
    <property type="entry name" value="YIM1/Zinc_Alcohol_DH_Fams"/>
</dbReference>
<comment type="caution">
    <text evidence="3">The sequence shown here is derived from an EMBL/GenBank/DDBJ whole genome shotgun (WGS) entry which is preliminary data.</text>
</comment>
<dbReference type="PANTHER" id="PTHR11695:SF294">
    <property type="entry name" value="RETICULON-4-INTERACTING PROTEIN 1, MITOCHONDRIAL"/>
    <property type="match status" value="1"/>
</dbReference>
<evidence type="ECO:0000256" key="1">
    <source>
        <dbReference type="ARBA" id="ARBA00023002"/>
    </source>
</evidence>
<dbReference type="SMART" id="SM00829">
    <property type="entry name" value="PKS_ER"/>
    <property type="match status" value="1"/>
</dbReference>
<organism evidence="3 4">
    <name type="scientific">Venturia inaequalis</name>
    <name type="common">Apple scab fungus</name>
    <dbReference type="NCBI Taxonomy" id="5025"/>
    <lineage>
        <taxon>Eukaryota</taxon>
        <taxon>Fungi</taxon>
        <taxon>Dikarya</taxon>
        <taxon>Ascomycota</taxon>
        <taxon>Pezizomycotina</taxon>
        <taxon>Dothideomycetes</taxon>
        <taxon>Pleosporomycetidae</taxon>
        <taxon>Venturiales</taxon>
        <taxon>Venturiaceae</taxon>
        <taxon>Venturia</taxon>
    </lineage>
</organism>
<reference evidence="3 4" key="1">
    <citation type="submission" date="2019-11" db="EMBL/GenBank/DDBJ databases">
        <title>Venturia inaequalis Genome Resource.</title>
        <authorList>
            <person name="Lichtner F.J."/>
        </authorList>
    </citation>
    <scope>NUCLEOTIDE SEQUENCE [LARGE SCALE GENOMIC DNA]</scope>
    <source>
        <strain evidence="3">Bline_iso_100314</strain>
    </source>
</reference>
<evidence type="ECO:0000259" key="2">
    <source>
        <dbReference type="SMART" id="SM00829"/>
    </source>
</evidence>
<sequence length="758" mass="83387">MATTLPLPKTMKAWKYSANGTPREALSLDPAYAIAEPKEAEILVKIEYCALNPVGAVTIATIPSIMRKCPAVPEIDFSGTVAAIGPKAPIGFSVATKICGSFTVACNRKGYGALAEYAIISEATAGFSRVPEGVTMEEAAGLTCTGGERVLVNGGSGGVGTMVIQVAKAMGAKEVVATCSEKNASLVRELGATDVIDYKAHDSLTKYLTEKYGAQPFDVILDTVGNQELFTKSPGYLKPNGPVVNVGVNEGVKTMLLWGKNAILPPALGGVPRKYVMFTTVLDMRMSGVVADLAEAKKLKVIVAQTFKMEDALELYPSISMVDLNDLTTMARAEAILLGPQLLYDICSHMDRMGWAADKKNPPGIVEEALCNAYCRLLVENHGHSILELDFWSSTKLSPSFQSYGGGLTVTQLVSLKQQGDPALCLQARLSHSHNKTFNTFVKLGGEWIEFVEFADLLLLASTADPGKTKITWELGSKISNLLLVPLALREEVFAYTVFFDKHFLDLPDNQRLQEMREDARTVLWTRGSFRFKSVDNFSELFLDAKFDDLQKVRKMELNFGYEDWLRILGAQLTSHVRFTACRSLSVIKSAQLHELKLVFREPSDLERAPFRLWNSTGGCHTKVLLWILKLLTPIIGHASIKKLEVEGFITHAQKANFYKKIEMFKDMLKEPDITLEDLKEDGDEEGGVSLLGPREQAILALPDFQVANETTSDELDPEGLYPTTRLPPICLCKHECTLDADEFMEHLDDDDMGILGY</sequence>
<dbReference type="Pfam" id="PF08240">
    <property type="entry name" value="ADH_N"/>
    <property type="match status" value="1"/>
</dbReference>
<dbReference type="Gene3D" id="3.40.50.720">
    <property type="entry name" value="NAD(P)-binding Rossmann-like Domain"/>
    <property type="match status" value="1"/>
</dbReference>
<dbReference type="CDD" id="cd08267">
    <property type="entry name" value="MDR1"/>
    <property type="match status" value="1"/>
</dbReference>
<proteinExistence type="predicted"/>
<dbReference type="Proteomes" id="UP000433883">
    <property type="component" value="Unassembled WGS sequence"/>
</dbReference>
<dbReference type="AlphaFoldDB" id="A0A8H3UDW7"/>
<dbReference type="InterPro" id="IPR013154">
    <property type="entry name" value="ADH-like_N"/>
</dbReference>
<dbReference type="PROSITE" id="PS01162">
    <property type="entry name" value="QOR_ZETA_CRYSTAL"/>
    <property type="match status" value="1"/>
</dbReference>
<gene>
    <name evidence="3" type="ORF">BLS_006351</name>
</gene>
<dbReference type="SUPFAM" id="SSF51735">
    <property type="entry name" value="NAD(P)-binding Rossmann-fold domains"/>
    <property type="match status" value="1"/>
</dbReference>
<dbReference type="GO" id="GO:0008270">
    <property type="term" value="F:zinc ion binding"/>
    <property type="evidence" value="ECO:0007669"/>
    <property type="project" value="InterPro"/>
</dbReference>
<dbReference type="Pfam" id="PF00107">
    <property type="entry name" value="ADH_zinc_N"/>
    <property type="match status" value="1"/>
</dbReference>
<dbReference type="PANTHER" id="PTHR11695">
    <property type="entry name" value="ALCOHOL DEHYDROGENASE RELATED"/>
    <property type="match status" value="1"/>
</dbReference>
<dbReference type="SUPFAM" id="SSF50129">
    <property type="entry name" value="GroES-like"/>
    <property type="match status" value="1"/>
</dbReference>
<dbReference type="GO" id="GO:0005739">
    <property type="term" value="C:mitochondrion"/>
    <property type="evidence" value="ECO:0007669"/>
    <property type="project" value="TreeGrafter"/>
</dbReference>
<feature type="domain" description="Enoyl reductase (ER)" evidence="2">
    <location>
        <begin position="20"/>
        <end position="338"/>
    </location>
</feature>
<evidence type="ECO:0000313" key="3">
    <source>
        <dbReference type="EMBL" id="KAE9967473.1"/>
    </source>
</evidence>
<dbReference type="EMBL" id="WNWQ01000465">
    <property type="protein sequence ID" value="KAE9967473.1"/>
    <property type="molecule type" value="Genomic_DNA"/>
</dbReference>
<keyword evidence="1" id="KW-0560">Oxidoreductase</keyword>
<dbReference type="Gene3D" id="3.90.180.10">
    <property type="entry name" value="Medium-chain alcohol dehydrogenases, catalytic domain"/>
    <property type="match status" value="1"/>
</dbReference>
<dbReference type="InterPro" id="IPR020843">
    <property type="entry name" value="ER"/>
</dbReference>
<accession>A0A8H3UDW7</accession>
<dbReference type="GO" id="GO:0016491">
    <property type="term" value="F:oxidoreductase activity"/>
    <property type="evidence" value="ECO:0007669"/>
    <property type="project" value="UniProtKB-KW"/>
</dbReference>
<dbReference type="InterPro" id="IPR011032">
    <property type="entry name" value="GroES-like_sf"/>
</dbReference>